<sequence length="122" mass="13661">MEQSNQADWEEESYKPTEDQDGLFPRPESDSASGKGHPQAETSGGPRWYWDVADAMEAIQYITKSKITVEQITTGKAGIQRMTALANIQNGRHPKEKPITPKYIARKLLEVCISSWVPVEQG</sequence>
<evidence type="ECO:0000313" key="2">
    <source>
        <dbReference type="EMBL" id="WAQ84095.1"/>
    </source>
</evidence>
<accession>A0ABY7CJV5</accession>
<gene>
    <name evidence="2" type="ORF">PtA15_4A546</name>
</gene>
<dbReference type="Proteomes" id="UP001164743">
    <property type="component" value="Chromosome 4A"/>
</dbReference>
<dbReference type="RefSeq" id="XP_053019650.1">
    <property type="nucleotide sequence ID" value="XM_053168441.1"/>
</dbReference>
<evidence type="ECO:0000256" key="1">
    <source>
        <dbReference type="SAM" id="MobiDB-lite"/>
    </source>
</evidence>
<protein>
    <submittedName>
        <fullName evidence="2">Uncharacterized protein</fullName>
    </submittedName>
</protein>
<keyword evidence="3" id="KW-1185">Reference proteome</keyword>
<dbReference type="EMBL" id="CP110424">
    <property type="protein sequence ID" value="WAQ84095.1"/>
    <property type="molecule type" value="Genomic_DNA"/>
</dbReference>
<organism evidence="2 3">
    <name type="scientific">Puccinia triticina</name>
    <dbReference type="NCBI Taxonomy" id="208348"/>
    <lineage>
        <taxon>Eukaryota</taxon>
        <taxon>Fungi</taxon>
        <taxon>Dikarya</taxon>
        <taxon>Basidiomycota</taxon>
        <taxon>Pucciniomycotina</taxon>
        <taxon>Pucciniomycetes</taxon>
        <taxon>Pucciniales</taxon>
        <taxon>Pucciniaceae</taxon>
        <taxon>Puccinia</taxon>
    </lineage>
</organism>
<evidence type="ECO:0000313" key="3">
    <source>
        <dbReference type="Proteomes" id="UP001164743"/>
    </source>
</evidence>
<proteinExistence type="predicted"/>
<feature type="region of interest" description="Disordered" evidence="1">
    <location>
        <begin position="1"/>
        <end position="48"/>
    </location>
</feature>
<dbReference type="GeneID" id="77809336"/>
<reference evidence="2" key="1">
    <citation type="submission" date="2022-10" db="EMBL/GenBank/DDBJ databases">
        <title>Puccinia triticina Genome sequencing and assembly.</title>
        <authorList>
            <person name="Li C."/>
        </authorList>
    </citation>
    <scope>NUCLEOTIDE SEQUENCE</scope>
    <source>
        <strain evidence="2">Pt15</strain>
    </source>
</reference>
<name>A0ABY7CJV5_9BASI</name>